<dbReference type="RefSeq" id="WP_135169833.1">
    <property type="nucleotide sequence ID" value="NZ_SPQU01000007.1"/>
</dbReference>
<dbReference type="Proteomes" id="UP000298225">
    <property type="component" value="Unassembled WGS sequence"/>
</dbReference>
<name>A0A4Y9L6K1_9BRAD</name>
<organism evidence="3 4">
    <name type="scientific">Bradyrhizobium frederickii</name>
    <dbReference type="NCBI Taxonomy" id="2560054"/>
    <lineage>
        <taxon>Bacteria</taxon>
        <taxon>Pseudomonadati</taxon>
        <taxon>Pseudomonadota</taxon>
        <taxon>Alphaproteobacteria</taxon>
        <taxon>Hyphomicrobiales</taxon>
        <taxon>Nitrobacteraceae</taxon>
        <taxon>Bradyrhizobium</taxon>
    </lineage>
</organism>
<sequence>MEHPELDWNALLWAGGWLAAVLVLFATGLRLPLQTGLAGWRGRVYSAGVILIALGAAVLANVALHLHDVHFDLTREKVYTPSGAAMRAIDEVSREVTVTYFYRSQDAAGRRARDLLAIMARRNPLLKVVAVDPDRDPRLAREKAIQIYNAAVVEAEGRRVLVQGTDETEIAIGIQRVLRGRVITACFLEGHGELPMDNLEYHTHLESGAGHSHDDASSQVVEMPGHGAGRLRRALEAQGYEARKLILATEGEVPTGCTLLVATNPRTTFLPAESAALRAYLRRGGSALLLLDLGFVLEPGLARLVAELGVRPEQEVVVDPLSHYSTNPEIVAVTGYDPHPVTRSVSLTFYPGIRPITMLSTAGDLRATPLLLSSRDSYTRTVKPVGSHAVEPDAAGDKDAAVPPVAGPRVLGVAVEGRLDGNSEPMRAIVVGDSDFASNSFFPYMANSDLLLSAARWLAREERTTAVAARVPVPPLIALTGRQSNAVFFLVVVAMPLLVIALGCVVWWRRR</sequence>
<dbReference type="EMBL" id="SPQU01000007">
    <property type="protein sequence ID" value="TFV38307.1"/>
    <property type="molecule type" value="Genomic_DNA"/>
</dbReference>
<feature type="transmembrane region" description="Helical" evidence="1">
    <location>
        <begin position="44"/>
        <end position="66"/>
    </location>
</feature>
<gene>
    <name evidence="3" type="ORF">E4K66_18205</name>
</gene>
<feature type="transmembrane region" description="Helical" evidence="1">
    <location>
        <begin position="486"/>
        <end position="508"/>
    </location>
</feature>
<feature type="transmembrane region" description="Helical" evidence="1">
    <location>
        <begin position="12"/>
        <end position="32"/>
    </location>
</feature>
<feature type="domain" description="ABC-type uncharacterised transport system" evidence="2">
    <location>
        <begin position="186"/>
        <end position="441"/>
    </location>
</feature>
<keyword evidence="1" id="KW-0472">Membrane</keyword>
<protein>
    <recommendedName>
        <fullName evidence="2">ABC-type uncharacterized transport system domain-containing protein</fullName>
    </recommendedName>
</protein>
<comment type="caution">
    <text evidence="3">The sequence shown here is derived from an EMBL/GenBank/DDBJ whole genome shotgun (WGS) entry which is preliminary data.</text>
</comment>
<dbReference type="Pfam" id="PF09822">
    <property type="entry name" value="ABC_transp_aux"/>
    <property type="match status" value="1"/>
</dbReference>
<dbReference type="InterPro" id="IPR019196">
    <property type="entry name" value="ABC_transp_unknown"/>
</dbReference>
<dbReference type="AlphaFoldDB" id="A0A4Y9L6K1"/>
<keyword evidence="4" id="KW-1185">Reference proteome</keyword>
<evidence type="ECO:0000259" key="2">
    <source>
        <dbReference type="Pfam" id="PF09822"/>
    </source>
</evidence>
<reference evidence="3 4" key="1">
    <citation type="submission" date="2019-03" db="EMBL/GenBank/DDBJ databases">
        <title>Bradyrhizobium strains diversity isolated from Chamaecrista fasciculata.</title>
        <authorList>
            <person name="Urquiaga M.C.O."/>
            <person name="Hungria M."/>
            <person name="Delamuta J.R.M."/>
        </authorList>
    </citation>
    <scope>NUCLEOTIDE SEQUENCE [LARGE SCALE GENOMIC DNA]</scope>
    <source>
        <strain evidence="3 4">CNPSo 3424</strain>
    </source>
</reference>
<keyword evidence="1" id="KW-1133">Transmembrane helix</keyword>
<evidence type="ECO:0000313" key="3">
    <source>
        <dbReference type="EMBL" id="TFV38307.1"/>
    </source>
</evidence>
<keyword evidence="1" id="KW-0812">Transmembrane</keyword>
<evidence type="ECO:0000313" key="4">
    <source>
        <dbReference type="Proteomes" id="UP000298225"/>
    </source>
</evidence>
<accession>A0A4Y9L6K1</accession>
<evidence type="ECO:0000256" key="1">
    <source>
        <dbReference type="SAM" id="Phobius"/>
    </source>
</evidence>
<dbReference type="OrthoDB" id="9762687at2"/>
<proteinExistence type="predicted"/>